<evidence type="ECO:0000256" key="1">
    <source>
        <dbReference type="ARBA" id="ARBA00023277"/>
    </source>
</evidence>
<dbReference type="Proteomes" id="UP001501319">
    <property type="component" value="Unassembled WGS sequence"/>
</dbReference>
<feature type="domain" description="Glucosamine/galactosamine-6-phosphate isomerase" evidence="2">
    <location>
        <begin position="15"/>
        <end position="236"/>
    </location>
</feature>
<dbReference type="InterPro" id="IPR004547">
    <property type="entry name" value="Glucosamine6P_isomerase"/>
</dbReference>
<dbReference type="SUPFAM" id="SSF100950">
    <property type="entry name" value="NagB/RpiA/CoA transferase-like"/>
    <property type="match status" value="1"/>
</dbReference>
<keyword evidence="4" id="KW-1185">Reference proteome</keyword>
<keyword evidence="1" id="KW-0119">Carbohydrate metabolism</keyword>
<dbReference type="CDD" id="cd01399">
    <property type="entry name" value="GlcN6P_deaminase"/>
    <property type="match status" value="1"/>
</dbReference>
<comment type="caution">
    <text evidence="3">The sequence shown here is derived from an EMBL/GenBank/DDBJ whole genome shotgun (WGS) entry which is preliminary data.</text>
</comment>
<dbReference type="InterPro" id="IPR037171">
    <property type="entry name" value="NagB/RpiA_transferase-like"/>
</dbReference>
<dbReference type="InterPro" id="IPR006148">
    <property type="entry name" value="Glc/Gal-6P_isomerase"/>
</dbReference>
<sequence length="250" mass="26981">MSTTGTGKLTVEVFPDREELGRKAGDDIAAELRSRLARQDGVRVIFAAAPSQQETLERLRVAEGIDWSRVTAFHMDEYLGLPPDAPQRFGQWLKDALFDHVPLAKVLLLEPDASDNGRQYAEELAAAPIDLVVLGVGVNGHLAFNDPPDADLEDPRSVRLVELAAASRQQQVDDGCFDRLEDVPTQAVTLTVPRLLDAGRLFCVVPGAAKADAVRAALSDPIGPACPATALRRHGDCTLYLDKESAAHVS</sequence>
<gene>
    <name evidence="3" type="ORF">GCM10009744_27800</name>
</gene>
<dbReference type="EMBL" id="BAAANE010000004">
    <property type="protein sequence ID" value="GAA1637071.1"/>
    <property type="molecule type" value="Genomic_DNA"/>
</dbReference>
<dbReference type="PANTHER" id="PTHR11280:SF6">
    <property type="entry name" value="GLUCOSAMINE-6-PHOSPHATE ISOMERASE NAGB"/>
    <property type="match status" value="1"/>
</dbReference>
<evidence type="ECO:0000313" key="4">
    <source>
        <dbReference type="Proteomes" id="UP001501319"/>
    </source>
</evidence>
<dbReference type="RefSeq" id="WP_344111645.1">
    <property type="nucleotide sequence ID" value="NZ_BAAANE010000004.1"/>
</dbReference>
<proteinExistence type="predicted"/>
<evidence type="ECO:0000259" key="2">
    <source>
        <dbReference type="Pfam" id="PF01182"/>
    </source>
</evidence>
<dbReference type="Pfam" id="PF01182">
    <property type="entry name" value="Glucosamine_iso"/>
    <property type="match status" value="1"/>
</dbReference>
<accession>A0ABP4R592</accession>
<evidence type="ECO:0000313" key="3">
    <source>
        <dbReference type="EMBL" id="GAA1637071.1"/>
    </source>
</evidence>
<protein>
    <submittedName>
        <fullName evidence="3">Glucosamine-6-phosphate deaminase</fullName>
    </submittedName>
</protein>
<organism evidence="3 4">
    <name type="scientific">Kribbella alba</name>
    <dbReference type="NCBI Taxonomy" id="190197"/>
    <lineage>
        <taxon>Bacteria</taxon>
        <taxon>Bacillati</taxon>
        <taxon>Actinomycetota</taxon>
        <taxon>Actinomycetes</taxon>
        <taxon>Propionibacteriales</taxon>
        <taxon>Kribbellaceae</taxon>
        <taxon>Kribbella</taxon>
    </lineage>
</organism>
<dbReference type="Gene3D" id="3.40.50.1360">
    <property type="match status" value="1"/>
</dbReference>
<name>A0ABP4R592_9ACTN</name>
<dbReference type="PANTHER" id="PTHR11280">
    <property type="entry name" value="GLUCOSAMINE-6-PHOSPHATE ISOMERASE"/>
    <property type="match status" value="1"/>
</dbReference>
<reference evidence="4" key="1">
    <citation type="journal article" date="2019" name="Int. J. Syst. Evol. Microbiol.">
        <title>The Global Catalogue of Microorganisms (GCM) 10K type strain sequencing project: providing services to taxonomists for standard genome sequencing and annotation.</title>
        <authorList>
            <consortium name="The Broad Institute Genomics Platform"/>
            <consortium name="The Broad Institute Genome Sequencing Center for Infectious Disease"/>
            <person name="Wu L."/>
            <person name="Ma J."/>
        </authorList>
    </citation>
    <scope>NUCLEOTIDE SEQUENCE [LARGE SCALE GENOMIC DNA]</scope>
    <source>
        <strain evidence="4">JCM 14306</strain>
    </source>
</reference>